<dbReference type="AlphaFoldDB" id="A0A223N3B5"/>
<dbReference type="Proteomes" id="UP000215148">
    <property type="component" value="Chromosome 2"/>
</dbReference>
<dbReference type="InterPro" id="IPR050739">
    <property type="entry name" value="MFP"/>
</dbReference>
<dbReference type="Gene3D" id="1.10.287.470">
    <property type="entry name" value="Helix hairpin bin"/>
    <property type="match status" value="2"/>
</dbReference>
<keyword evidence="8" id="KW-1185">Reference proteome</keyword>
<accession>A0A223N3B5</accession>
<dbReference type="RefSeq" id="WP_094501917.1">
    <property type="nucleotide sequence ID" value="NZ_CAWNHI010000002.1"/>
</dbReference>
<name>A0A223N3B5_9VIBR</name>
<evidence type="ECO:0000313" key="7">
    <source>
        <dbReference type="EMBL" id="ASU24351.1"/>
    </source>
</evidence>
<keyword evidence="3" id="KW-0812">Transmembrane</keyword>
<dbReference type="Gene3D" id="2.40.30.170">
    <property type="match status" value="1"/>
</dbReference>
<feature type="coiled-coil region" evidence="2">
    <location>
        <begin position="163"/>
        <end position="204"/>
    </location>
</feature>
<dbReference type="InterPro" id="IPR058624">
    <property type="entry name" value="MdtA-like_HH"/>
</dbReference>
<feature type="domain" description="Multidrug resistance protein MdtA-like barrel-sandwich hybrid" evidence="5">
    <location>
        <begin position="44"/>
        <end position="237"/>
    </location>
</feature>
<proteinExistence type="inferred from homology"/>
<evidence type="ECO:0000256" key="2">
    <source>
        <dbReference type="SAM" id="Coils"/>
    </source>
</evidence>
<dbReference type="GO" id="GO:0055085">
    <property type="term" value="P:transmembrane transport"/>
    <property type="evidence" value="ECO:0007669"/>
    <property type="project" value="InterPro"/>
</dbReference>
<dbReference type="KEGG" id="vqi:CCZ37_18065"/>
<gene>
    <name evidence="7" type="ORF">CCZ37_18065</name>
</gene>
<organism evidence="7 8">
    <name type="scientific">Vibrio qinghaiensis</name>
    <dbReference type="NCBI Taxonomy" id="2025808"/>
    <lineage>
        <taxon>Bacteria</taxon>
        <taxon>Pseudomonadati</taxon>
        <taxon>Pseudomonadota</taxon>
        <taxon>Gammaproteobacteria</taxon>
        <taxon>Vibrionales</taxon>
        <taxon>Vibrionaceae</taxon>
        <taxon>Vibrio</taxon>
    </lineage>
</organism>
<dbReference type="Pfam" id="PF25917">
    <property type="entry name" value="BSH_RND"/>
    <property type="match status" value="1"/>
</dbReference>
<evidence type="ECO:0000259" key="6">
    <source>
        <dbReference type="Pfam" id="PF25954"/>
    </source>
</evidence>
<dbReference type="Pfam" id="PF25876">
    <property type="entry name" value="HH_MFP_RND"/>
    <property type="match status" value="1"/>
</dbReference>
<dbReference type="SUPFAM" id="SSF111369">
    <property type="entry name" value="HlyD-like secretion proteins"/>
    <property type="match status" value="3"/>
</dbReference>
<dbReference type="EMBL" id="CP022742">
    <property type="protein sequence ID" value="ASU24351.1"/>
    <property type="molecule type" value="Genomic_DNA"/>
</dbReference>
<feature type="domain" description="Multidrug resistance protein MdtA-like alpha-helical hairpin" evidence="4">
    <location>
        <begin position="112"/>
        <end position="177"/>
    </location>
</feature>
<keyword evidence="3" id="KW-0472">Membrane</keyword>
<evidence type="ECO:0000259" key="5">
    <source>
        <dbReference type="Pfam" id="PF25917"/>
    </source>
</evidence>
<feature type="domain" description="CusB-like beta-barrel" evidence="6">
    <location>
        <begin position="245"/>
        <end position="287"/>
    </location>
</feature>
<evidence type="ECO:0000256" key="3">
    <source>
        <dbReference type="SAM" id="Phobius"/>
    </source>
</evidence>
<evidence type="ECO:0000313" key="8">
    <source>
        <dbReference type="Proteomes" id="UP000215148"/>
    </source>
</evidence>
<dbReference type="PANTHER" id="PTHR30386">
    <property type="entry name" value="MEMBRANE FUSION SUBUNIT OF EMRAB-TOLC MULTIDRUG EFFLUX PUMP"/>
    <property type="match status" value="1"/>
</dbReference>
<protein>
    <submittedName>
        <fullName evidence="7">Hemolysin D</fullName>
    </submittedName>
</protein>
<keyword evidence="3" id="KW-1133">Transmembrane helix</keyword>
<dbReference type="Pfam" id="PF25954">
    <property type="entry name" value="Beta-barrel_RND_2"/>
    <property type="match status" value="1"/>
</dbReference>
<comment type="similarity">
    <text evidence="1">Belongs to the membrane fusion protein (MFP) (TC 8.A.1) family.</text>
</comment>
<evidence type="ECO:0000259" key="4">
    <source>
        <dbReference type="Pfam" id="PF25876"/>
    </source>
</evidence>
<dbReference type="InterPro" id="IPR058625">
    <property type="entry name" value="MdtA-like_BSH"/>
</dbReference>
<dbReference type="PANTHER" id="PTHR30386:SF24">
    <property type="entry name" value="MULTIDRUG RESISTANCE EFFLUX PUMP"/>
    <property type="match status" value="1"/>
</dbReference>
<sequence>MKKIIKILIPLVLVLLVLAGGAYWYYYGRFFQTTDNAYVQTDITNVSSRINSEVVKINIKDNQKVKKGDLLAQLDDSEFVIKEQLAEATLAQSQAEQLNADAAYKMQKSAIEEYQSKVTSAKAKYQYSHQQYKRLQALEKQNYVSKRERDNGASAYKVDEAAYIEAKASLKTQQDKLAVLESEIEKADAMLKQAKASLSQAKLQLGYTRIVAPIDGVISNRNLQVGMMVQPGQSVVSLVSERTPWILANFKETQKSRMHKGQSVDVTIDAYPGKTFSARIDSVSPATGSTFALLPPNNATGNFIKVVQRVPVKIVFNDSVQVDNGLSAVVTVDTRQ</sequence>
<dbReference type="InterPro" id="IPR058792">
    <property type="entry name" value="Beta-barrel_RND_2"/>
</dbReference>
<reference evidence="7 8" key="1">
    <citation type="submission" date="2017-08" db="EMBL/GenBank/DDBJ databases">
        <title>The Vibrio qinghaiensis sp.-Q67 is a luminous bacteria isolated firstly from Qinghai lake, Qinghai province, China, which has been proved to be very sensitive to detect environmental and food pollutants. Therefore, complete genome analysis of V. qinghaiensis sp.-Q67 highlights the potential application of this strain on detection of hazards in the contaminated environments.</title>
        <authorList>
            <person name="Gong L."/>
        </authorList>
    </citation>
    <scope>NUCLEOTIDE SEQUENCE [LARGE SCALE GENOMIC DNA]</scope>
    <source>
        <strain evidence="7 8">Q67</strain>
    </source>
</reference>
<dbReference type="Gene3D" id="2.40.50.100">
    <property type="match status" value="1"/>
</dbReference>
<keyword evidence="2" id="KW-0175">Coiled coil</keyword>
<feature type="transmembrane region" description="Helical" evidence="3">
    <location>
        <begin position="7"/>
        <end position="26"/>
    </location>
</feature>
<evidence type="ECO:0000256" key="1">
    <source>
        <dbReference type="ARBA" id="ARBA00009477"/>
    </source>
</evidence>